<dbReference type="PROSITE" id="PS50012">
    <property type="entry name" value="RCC1_3"/>
    <property type="match status" value="3"/>
</dbReference>
<dbReference type="Gene3D" id="2.130.10.30">
    <property type="entry name" value="Regulator of chromosome condensation 1/beta-lactamase-inhibitor protein II"/>
    <property type="match status" value="2"/>
</dbReference>
<name>A0A0L0G8S1_9EUKA</name>
<dbReference type="Gene3D" id="3.30.710.10">
    <property type="entry name" value="Potassium Channel Kv1.1, Chain A"/>
    <property type="match status" value="1"/>
</dbReference>
<dbReference type="PANTHER" id="PTHR22872">
    <property type="entry name" value="BTK-BINDING PROTEIN-RELATED"/>
    <property type="match status" value="1"/>
</dbReference>
<dbReference type="InterPro" id="IPR051625">
    <property type="entry name" value="Signaling_Regulatory_Domain"/>
</dbReference>
<dbReference type="SUPFAM" id="SSF48403">
    <property type="entry name" value="Ankyrin repeat"/>
    <property type="match status" value="1"/>
</dbReference>
<feature type="compositionally biased region" description="Acidic residues" evidence="3">
    <location>
        <begin position="108"/>
        <end position="126"/>
    </location>
</feature>
<organism evidence="4 5">
    <name type="scientific">Sphaeroforma arctica JP610</name>
    <dbReference type="NCBI Taxonomy" id="667725"/>
    <lineage>
        <taxon>Eukaryota</taxon>
        <taxon>Ichthyosporea</taxon>
        <taxon>Ichthyophonida</taxon>
        <taxon>Sphaeroforma</taxon>
    </lineage>
</organism>
<feature type="region of interest" description="Disordered" evidence="3">
    <location>
        <begin position="1200"/>
        <end position="1225"/>
    </location>
</feature>
<evidence type="ECO:0000256" key="2">
    <source>
        <dbReference type="PROSITE-ProRule" id="PRU00235"/>
    </source>
</evidence>
<feature type="region of interest" description="Disordered" evidence="3">
    <location>
        <begin position="107"/>
        <end position="136"/>
    </location>
</feature>
<dbReference type="Pfam" id="PF00415">
    <property type="entry name" value="RCC1"/>
    <property type="match status" value="3"/>
</dbReference>
<feature type="compositionally biased region" description="Basic and acidic residues" evidence="3">
    <location>
        <begin position="788"/>
        <end position="802"/>
    </location>
</feature>
<protein>
    <recommendedName>
        <fullName evidence="6">BTB domain-containing protein</fullName>
    </recommendedName>
</protein>
<dbReference type="InterPro" id="IPR000408">
    <property type="entry name" value="Reg_chr_condens"/>
</dbReference>
<dbReference type="SUPFAM" id="SSF50985">
    <property type="entry name" value="RCC1/BLIP-II"/>
    <property type="match status" value="1"/>
</dbReference>
<feature type="region of interest" description="Disordered" evidence="3">
    <location>
        <begin position="777"/>
        <end position="808"/>
    </location>
</feature>
<evidence type="ECO:0000313" key="5">
    <source>
        <dbReference type="Proteomes" id="UP000054560"/>
    </source>
</evidence>
<gene>
    <name evidence="4" type="ORF">SARC_02382</name>
</gene>
<feature type="repeat" description="RCC1" evidence="2">
    <location>
        <begin position="222"/>
        <end position="273"/>
    </location>
</feature>
<feature type="repeat" description="RCC1" evidence="2">
    <location>
        <begin position="274"/>
        <end position="332"/>
    </location>
</feature>
<dbReference type="EMBL" id="KQ241702">
    <property type="protein sequence ID" value="KNC85432.1"/>
    <property type="molecule type" value="Genomic_DNA"/>
</dbReference>
<sequence>MGAGVSEKYTVGALAQCVRFSAEFGVADKISEAVYFGHLSAVVCLLSLGADLYQVDNDGVSPLDAVTARTYLGVPSHSVPGILYDRHRESNTKRAYNRRRKTSIALDYSDEDSVGSEAEDEGEDADGQAHPLNNHYEVDRGDRSRIYGELYTWGSNATYTLGRPNTSKHNYNNPERISVRYEDGRLIDDDRVCNYTGERLVESQVIQVATGKFHSACIDRSGNLFTWGYASRFALGHGDDVTQLTPKQINMTPKVKIIEICVADDHMVALSSERQVYTCGTNSHHQLGHYGLEIDDVVPELRIVKSFKNTSFEDGVISIAAGPMHTVCATLESVYTFGRNLGHLGHPATINQRTSILTAPGAQIQTVLTDDFQTTPRIVSFLSRKTTVVQVSAGASLCTACLTKDGQVYVMAGYAVQCISIAPAPIPSVGGDCEGVSKYWLESPSRQRPTVVKVCVGVDNNAVALSNLHALYMVYIYPALSPKTWRYTPVICHGLGAKGMGRRIIDIAIGRATLIVTTQNGHVFKGNLPATPVYNAKRRLDVVQVEFKRILGLHRATSVSCSHRGDSYSALCETSFRPGSTDLERAFADRNKYNAHQADTSSDNKTGTTSKNIGLVGSLPASNLDIALIASDDVVDVEAMPTADESASKAIQGIVNLSVNNCINEMSERSISETPDPMRVLQDPIPPPAAIAEGSSSSIDVADVAFFCMGRSGKAHPTPVLAHRRLLAKHSEFFRTLHLWDRLSTNRMVSLIPSAPIRRDVLARAIEKFYIEEGWACPNTDNNPPETSGKDSSHDNGHDMGPQERPMAPSSQHAEQLYYLMCTADEYGLSALQRECELTICSPRYIDVRNVCDVYHGATLINARRLTDYCIAFVQLHLDILLSRSDVFYEAVIDDTDEGMLSDQWNTLVAHLRVSLTASNAQHPVVHSDDAPVWAPRRTRVRTISRNGKMDNKKSSSAHKTVAPDPAPQGTSSYSENVNNPARHNEECAEGTPSTDSAVFDSPGETHGNSAGISKGRTRWLPLDVFGSNIQKDVEIVKPTPSTSTVVEGTPATNPWVQKETQINERAPQDKGTVAPRNSLREILSTESDGQRRKSSGDGTTQAPHGNKPLVEVKKMSQRERKKALYVAALKEAEAPIISKVQSKPVWVTADVVPTDDDTFLIDKLPQAISLRDVQMEELTAAKQQALSQRRSLNKIDVPKQTRKSGWDMTAATGSGASQSQPTQHSAYVKKADYSSLKNIQQQQEDTRWKRAHTRTSLDCVIIEDQAIAELTAIYNSMGITVRVERVVDDTASFQESTNFGISSTKSQAKTTPWVKH</sequence>
<dbReference type="STRING" id="667725.A0A0L0G8S1"/>
<evidence type="ECO:0000313" key="4">
    <source>
        <dbReference type="EMBL" id="KNC85432.1"/>
    </source>
</evidence>
<evidence type="ECO:0000256" key="3">
    <source>
        <dbReference type="SAM" id="MobiDB-lite"/>
    </source>
</evidence>
<feature type="compositionally biased region" description="Polar residues" evidence="3">
    <location>
        <begin position="969"/>
        <end position="982"/>
    </location>
</feature>
<dbReference type="InterPro" id="IPR036770">
    <property type="entry name" value="Ankyrin_rpt-contain_sf"/>
</dbReference>
<dbReference type="eggNOG" id="KOG0783">
    <property type="taxonomic scope" value="Eukaryota"/>
</dbReference>
<feature type="repeat" description="RCC1" evidence="2">
    <location>
        <begin position="148"/>
        <end position="221"/>
    </location>
</feature>
<dbReference type="PANTHER" id="PTHR22872:SF2">
    <property type="entry name" value="INHIBITOR OF BRUTON TYROSINE KINASE"/>
    <property type="match status" value="1"/>
</dbReference>
<feature type="region of interest" description="Disordered" evidence="3">
    <location>
        <begin position="1066"/>
        <end position="1116"/>
    </location>
</feature>
<dbReference type="InterPro" id="IPR011333">
    <property type="entry name" value="SKP1/BTB/POZ_sf"/>
</dbReference>
<keyword evidence="1" id="KW-0677">Repeat</keyword>
<dbReference type="Proteomes" id="UP000054560">
    <property type="component" value="Unassembled WGS sequence"/>
</dbReference>
<dbReference type="InterPro" id="IPR009091">
    <property type="entry name" value="RCC1/BLIP-II"/>
</dbReference>
<feature type="region of interest" description="Disordered" evidence="3">
    <location>
        <begin position="937"/>
        <end position="1015"/>
    </location>
</feature>
<dbReference type="OrthoDB" id="1893551at2759"/>
<reference evidence="4 5" key="1">
    <citation type="submission" date="2011-02" db="EMBL/GenBank/DDBJ databases">
        <title>The Genome Sequence of Sphaeroforma arctica JP610.</title>
        <authorList>
            <consortium name="The Broad Institute Genome Sequencing Platform"/>
            <person name="Russ C."/>
            <person name="Cuomo C."/>
            <person name="Young S.K."/>
            <person name="Zeng Q."/>
            <person name="Gargeya S."/>
            <person name="Alvarado L."/>
            <person name="Berlin A."/>
            <person name="Chapman S.B."/>
            <person name="Chen Z."/>
            <person name="Freedman E."/>
            <person name="Gellesch M."/>
            <person name="Goldberg J."/>
            <person name="Griggs A."/>
            <person name="Gujja S."/>
            <person name="Heilman E."/>
            <person name="Heiman D."/>
            <person name="Howarth C."/>
            <person name="Mehta T."/>
            <person name="Neiman D."/>
            <person name="Pearson M."/>
            <person name="Roberts A."/>
            <person name="Saif S."/>
            <person name="Shea T."/>
            <person name="Shenoy N."/>
            <person name="Sisk P."/>
            <person name="Stolte C."/>
            <person name="Sykes S."/>
            <person name="White J."/>
            <person name="Yandava C."/>
            <person name="Burger G."/>
            <person name="Gray M.W."/>
            <person name="Holland P.W.H."/>
            <person name="King N."/>
            <person name="Lang F.B.F."/>
            <person name="Roger A.J."/>
            <person name="Ruiz-Trillo I."/>
            <person name="Haas B."/>
            <person name="Nusbaum C."/>
            <person name="Birren B."/>
        </authorList>
    </citation>
    <scope>NUCLEOTIDE SEQUENCE [LARGE SCALE GENOMIC DNA]</scope>
    <source>
        <strain evidence="4 5">JP610</strain>
    </source>
</reference>
<feature type="compositionally biased region" description="Polar residues" evidence="3">
    <location>
        <begin position="1212"/>
        <end position="1225"/>
    </location>
</feature>
<evidence type="ECO:0000256" key="1">
    <source>
        <dbReference type="ARBA" id="ARBA00022737"/>
    </source>
</evidence>
<dbReference type="PROSITE" id="PS00626">
    <property type="entry name" value="RCC1_2"/>
    <property type="match status" value="1"/>
</dbReference>
<keyword evidence="5" id="KW-1185">Reference proteome</keyword>
<evidence type="ECO:0008006" key="6">
    <source>
        <dbReference type="Google" id="ProtNLM"/>
    </source>
</evidence>
<dbReference type="GeneID" id="25902886"/>
<accession>A0A0L0G8S1</accession>
<dbReference type="RefSeq" id="XP_014159334.1">
    <property type="nucleotide sequence ID" value="XM_014303859.1"/>
</dbReference>
<proteinExistence type="predicted"/>